<evidence type="ECO:0000313" key="8">
    <source>
        <dbReference type="Proteomes" id="UP001165135"/>
    </source>
</evidence>
<dbReference type="InterPro" id="IPR016032">
    <property type="entry name" value="Sig_transdc_resp-reg_C-effctor"/>
</dbReference>
<dbReference type="InterPro" id="IPR005158">
    <property type="entry name" value="BTAD"/>
</dbReference>
<evidence type="ECO:0000256" key="5">
    <source>
        <dbReference type="PROSITE-ProRule" id="PRU01091"/>
    </source>
</evidence>
<dbReference type="CDD" id="cd15831">
    <property type="entry name" value="BTAD"/>
    <property type="match status" value="1"/>
</dbReference>
<dbReference type="Pfam" id="PF03704">
    <property type="entry name" value="BTAD"/>
    <property type="match status" value="1"/>
</dbReference>
<feature type="domain" description="OmpR/PhoB-type" evidence="6">
    <location>
        <begin position="1"/>
        <end position="67"/>
    </location>
</feature>
<dbReference type="AlphaFoldDB" id="A0A9W6RGG1"/>
<sequence length="590" mass="65204">MALLVLRHNRVVQSGQLIRELWGDRPPVSAQPTLQTYIYKIRKMLDESGQGPDVALLTRPYGYMLTSPPEDVDVYHFERLVDDGRSALSSDPVKAVELLTQALDLWRGPAFADVATGELLSAQLTQLEERRLGALELKIEAKLQMGDHDTCISELKDLTATHPLREGFYAKLMLALYRSGRRSEALETYQRLRRTIINELGLEPSKPLREMQQAILSADASLDMAPAHVEPVRQKAHLPATPAQLPPNIASLVGREDLLRSLETRVLADMESGGTAAITVITGMPGVGKSATALALAHAIEAHFPDGQFYAQLQNRDGSAVAPADILAEFLQAIGIAQRDLPRGLEERGKVFRSWCAKRRVLVLLNDVVRTEQVPPLLPGARRCATIVTSTSGLGVLADALTVKLEPLELDPSVRVLETIAGRERVEEERGAAERIARRCCGIPLALRCAGGRLAELPGLPLDKFADQLANYGRLLEELGYSGLDIRQRFDLSYAQLLPEERSALRLLCMLPRREFGARQAAGLLCRDEGQAETILARLVQHHFLRVASVNGEVHYSFHDLHWIYARTRLDQEIAEGGWDLSFLPNAPSV</sequence>
<evidence type="ECO:0000256" key="2">
    <source>
        <dbReference type="ARBA" id="ARBA00023015"/>
    </source>
</evidence>
<evidence type="ECO:0000259" key="6">
    <source>
        <dbReference type="PROSITE" id="PS51755"/>
    </source>
</evidence>
<feature type="DNA-binding region" description="OmpR/PhoB-type" evidence="5">
    <location>
        <begin position="1"/>
        <end position="67"/>
    </location>
</feature>
<comment type="similarity">
    <text evidence="1">Belongs to the AfsR/DnrI/RedD regulatory family.</text>
</comment>
<dbReference type="PANTHER" id="PTHR35807:SF1">
    <property type="entry name" value="TRANSCRIPTIONAL REGULATOR REDD"/>
    <property type="match status" value="1"/>
</dbReference>
<dbReference type="Gene3D" id="3.40.50.300">
    <property type="entry name" value="P-loop containing nucleotide triphosphate hydrolases"/>
    <property type="match status" value="1"/>
</dbReference>
<dbReference type="GO" id="GO:0003677">
    <property type="term" value="F:DNA binding"/>
    <property type="evidence" value="ECO:0007669"/>
    <property type="project" value="UniProtKB-UniRule"/>
</dbReference>
<dbReference type="SMART" id="SM01043">
    <property type="entry name" value="BTAD"/>
    <property type="match status" value="1"/>
</dbReference>
<evidence type="ECO:0000256" key="1">
    <source>
        <dbReference type="ARBA" id="ARBA00005820"/>
    </source>
</evidence>
<dbReference type="InterPro" id="IPR001867">
    <property type="entry name" value="OmpR/PhoB-type_DNA-bd"/>
</dbReference>
<name>A0A9W6RGG1_9ACTN</name>
<dbReference type="PRINTS" id="PR00364">
    <property type="entry name" value="DISEASERSIST"/>
</dbReference>
<dbReference type="InterPro" id="IPR027417">
    <property type="entry name" value="P-loop_NTPase"/>
</dbReference>
<protein>
    <submittedName>
        <fullName evidence="7">SARP family transcriptional regulator</fullName>
    </submittedName>
</protein>
<dbReference type="GO" id="GO:0006355">
    <property type="term" value="P:regulation of DNA-templated transcription"/>
    <property type="evidence" value="ECO:0007669"/>
    <property type="project" value="InterPro"/>
</dbReference>
<dbReference type="SUPFAM" id="SSF52540">
    <property type="entry name" value="P-loop containing nucleoside triphosphate hydrolases"/>
    <property type="match status" value="1"/>
</dbReference>
<dbReference type="Gene3D" id="1.25.40.10">
    <property type="entry name" value="Tetratricopeptide repeat domain"/>
    <property type="match status" value="1"/>
</dbReference>
<dbReference type="Proteomes" id="UP001165135">
    <property type="component" value="Unassembled WGS sequence"/>
</dbReference>
<gene>
    <name evidence="7" type="ORF">Airi01_037730</name>
</gene>
<dbReference type="GO" id="GO:0000160">
    <property type="term" value="P:phosphorelay signal transduction system"/>
    <property type="evidence" value="ECO:0007669"/>
    <property type="project" value="InterPro"/>
</dbReference>
<dbReference type="PANTHER" id="PTHR35807">
    <property type="entry name" value="TRANSCRIPTIONAL REGULATOR REDD-RELATED"/>
    <property type="match status" value="1"/>
</dbReference>
<dbReference type="PROSITE" id="PS51755">
    <property type="entry name" value="OMPR_PHOB"/>
    <property type="match status" value="1"/>
</dbReference>
<dbReference type="Gene3D" id="1.10.10.10">
    <property type="entry name" value="Winged helix-like DNA-binding domain superfamily/Winged helix DNA-binding domain"/>
    <property type="match status" value="1"/>
</dbReference>
<dbReference type="EMBL" id="BSTJ01000004">
    <property type="protein sequence ID" value="GLY75506.1"/>
    <property type="molecule type" value="Genomic_DNA"/>
</dbReference>
<evidence type="ECO:0000256" key="4">
    <source>
        <dbReference type="ARBA" id="ARBA00023163"/>
    </source>
</evidence>
<dbReference type="Pfam" id="PF00486">
    <property type="entry name" value="Trans_reg_C"/>
    <property type="match status" value="1"/>
</dbReference>
<keyword evidence="2" id="KW-0805">Transcription regulation</keyword>
<dbReference type="InterPro" id="IPR036388">
    <property type="entry name" value="WH-like_DNA-bd_sf"/>
</dbReference>
<dbReference type="GO" id="GO:0043531">
    <property type="term" value="F:ADP binding"/>
    <property type="evidence" value="ECO:0007669"/>
    <property type="project" value="InterPro"/>
</dbReference>
<evidence type="ECO:0000313" key="7">
    <source>
        <dbReference type="EMBL" id="GLY75506.1"/>
    </source>
</evidence>
<evidence type="ECO:0000256" key="3">
    <source>
        <dbReference type="ARBA" id="ARBA00023125"/>
    </source>
</evidence>
<proteinExistence type="inferred from homology"/>
<comment type="caution">
    <text evidence="7">The sequence shown here is derived from an EMBL/GenBank/DDBJ whole genome shotgun (WGS) entry which is preliminary data.</text>
</comment>
<keyword evidence="4" id="KW-0804">Transcription</keyword>
<dbReference type="SUPFAM" id="SSF46894">
    <property type="entry name" value="C-terminal effector domain of the bipartite response regulators"/>
    <property type="match status" value="1"/>
</dbReference>
<dbReference type="SUPFAM" id="SSF48452">
    <property type="entry name" value="TPR-like"/>
    <property type="match status" value="1"/>
</dbReference>
<keyword evidence="3 5" id="KW-0238">DNA-binding</keyword>
<accession>A0A9W6RGG1</accession>
<dbReference type="InterPro" id="IPR051677">
    <property type="entry name" value="AfsR-DnrI-RedD_regulator"/>
</dbReference>
<dbReference type="InterPro" id="IPR011990">
    <property type="entry name" value="TPR-like_helical_dom_sf"/>
</dbReference>
<organism evidence="7 8">
    <name type="scientific">Actinoallomurus iriomotensis</name>
    <dbReference type="NCBI Taxonomy" id="478107"/>
    <lineage>
        <taxon>Bacteria</taxon>
        <taxon>Bacillati</taxon>
        <taxon>Actinomycetota</taxon>
        <taxon>Actinomycetes</taxon>
        <taxon>Streptosporangiales</taxon>
        <taxon>Thermomonosporaceae</taxon>
        <taxon>Actinoallomurus</taxon>
    </lineage>
</organism>
<reference evidence="7" key="1">
    <citation type="submission" date="2023-03" db="EMBL/GenBank/DDBJ databases">
        <title>Actinoallomurus iriomotensis NBRC 103681.</title>
        <authorList>
            <person name="Ichikawa N."/>
            <person name="Sato H."/>
            <person name="Tonouchi N."/>
        </authorList>
    </citation>
    <scope>NUCLEOTIDE SEQUENCE</scope>
    <source>
        <strain evidence="7">NBRC 103681</strain>
    </source>
</reference>